<reference evidence="4" key="1">
    <citation type="journal article" date="2019" name="Int. J. Syst. Evol. Microbiol.">
        <title>The Global Catalogue of Microorganisms (GCM) 10K type strain sequencing project: providing services to taxonomists for standard genome sequencing and annotation.</title>
        <authorList>
            <consortium name="The Broad Institute Genomics Platform"/>
            <consortium name="The Broad Institute Genome Sequencing Center for Infectious Disease"/>
            <person name="Wu L."/>
            <person name="Ma J."/>
        </authorList>
    </citation>
    <scope>NUCLEOTIDE SEQUENCE [LARGE SCALE GENOMIC DNA]</scope>
    <source>
        <strain evidence="4">JCM 17688</strain>
    </source>
</reference>
<evidence type="ECO:0000313" key="4">
    <source>
        <dbReference type="Proteomes" id="UP001500635"/>
    </source>
</evidence>
<dbReference type="InterPro" id="IPR036465">
    <property type="entry name" value="vWFA_dom_sf"/>
</dbReference>
<feature type="domain" description="DUF58" evidence="2">
    <location>
        <begin position="56"/>
        <end position="276"/>
    </location>
</feature>
<dbReference type="InterPro" id="IPR002881">
    <property type="entry name" value="DUF58"/>
</dbReference>
<dbReference type="RefSeq" id="WP_345001587.1">
    <property type="nucleotide sequence ID" value="NZ_BAABFR010000166.1"/>
</dbReference>
<dbReference type="SUPFAM" id="SSF53300">
    <property type="entry name" value="vWA-like"/>
    <property type="match status" value="1"/>
</dbReference>
<proteinExistence type="predicted"/>
<keyword evidence="4" id="KW-1185">Reference proteome</keyword>
<dbReference type="EMBL" id="BAABFR010000166">
    <property type="protein sequence ID" value="GAA4406875.1"/>
    <property type="molecule type" value="Genomic_DNA"/>
</dbReference>
<organism evidence="3 4">
    <name type="scientific">Tsukamurella soli</name>
    <dbReference type="NCBI Taxonomy" id="644556"/>
    <lineage>
        <taxon>Bacteria</taxon>
        <taxon>Bacillati</taxon>
        <taxon>Actinomycetota</taxon>
        <taxon>Actinomycetes</taxon>
        <taxon>Mycobacteriales</taxon>
        <taxon>Tsukamurellaceae</taxon>
        <taxon>Tsukamurella</taxon>
    </lineage>
</organism>
<gene>
    <name evidence="3" type="ORF">GCM10023147_50680</name>
</gene>
<name>A0ABP8KGV7_9ACTN</name>
<dbReference type="Pfam" id="PF01882">
    <property type="entry name" value="DUF58"/>
    <property type="match status" value="1"/>
</dbReference>
<dbReference type="PANTHER" id="PTHR33608:SF6">
    <property type="entry name" value="BLL2464 PROTEIN"/>
    <property type="match status" value="1"/>
</dbReference>
<feature type="region of interest" description="Disordered" evidence="1">
    <location>
        <begin position="41"/>
        <end position="63"/>
    </location>
</feature>
<dbReference type="PANTHER" id="PTHR33608">
    <property type="entry name" value="BLL2464 PROTEIN"/>
    <property type="match status" value="1"/>
</dbReference>
<dbReference type="Proteomes" id="UP001500635">
    <property type="component" value="Unassembled WGS sequence"/>
</dbReference>
<sequence length="317" mass="34255">MPEVVPPPRFDAGRVDDARLTSALRTLELVVKRRLDGVLRGDHQGLLPGPGSEPGDSRPYTPGDDVRLMDWSVTARTTHPHVRQMIADRELSTWLVVDLSASLDFGTSPRPDGTIITKRDLAIAAAAAVTHLVSGAANRVGTVVTNGADVLRVPPRAGRAHQQMVLGTIARAPHAPAGVRGNLGAALDSLRRPEQRRGLVVVISDFLGPIDYARELRGLGARHEILGVEVLDPRDLELPAVGEIRLRDAESGEVREVTVTRRLQSEFAAAADAHHEEVVRTLRGVGAPTLELRTDRDWLSDIVRFVAARRRGLAGAS</sequence>
<evidence type="ECO:0000259" key="2">
    <source>
        <dbReference type="Pfam" id="PF01882"/>
    </source>
</evidence>
<protein>
    <submittedName>
        <fullName evidence="3">DUF58 domain-containing protein</fullName>
    </submittedName>
</protein>
<comment type="caution">
    <text evidence="3">The sequence shown here is derived from an EMBL/GenBank/DDBJ whole genome shotgun (WGS) entry which is preliminary data.</text>
</comment>
<accession>A0ABP8KGV7</accession>
<evidence type="ECO:0000256" key="1">
    <source>
        <dbReference type="SAM" id="MobiDB-lite"/>
    </source>
</evidence>
<evidence type="ECO:0000313" key="3">
    <source>
        <dbReference type="EMBL" id="GAA4406875.1"/>
    </source>
</evidence>